<feature type="non-terminal residue" evidence="6">
    <location>
        <position position="431"/>
    </location>
</feature>
<dbReference type="PANTHER" id="PTHR17920">
    <property type="entry name" value="TRANSMEMBRANE AND COILED-COIL DOMAIN-CONTAINING PROTEIN 4 TMCO4"/>
    <property type="match status" value="1"/>
</dbReference>
<keyword evidence="2" id="KW-0812">Transmembrane</keyword>
<evidence type="ECO:0000256" key="1">
    <source>
        <dbReference type="ARBA" id="ARBA00004141"/>
    </source>
</evidence>
<keyword evidence="3" id="KW-1133">Transmembrane helix</keyword>
<evidence type="ECO:0000256" key="3">
    <source>
        <dbReference type="ARBA" id="ARBA00022989"/>
    </source>
</evidence>
<organism evidence="6 7">
    <name type="scientific">Elliptochloris bilobata</name>
    <dbReference type="NCBI Taxonomy" id="381761"/>
    <lineage>
        <taxon>Eukaryota</taxon>
        <taxon>Viridiplantae</taxon>
        <taxon>Chlorophyta</taxon>
        <taxon>core chlorophytes</taxon>
        <taxon>Trebouxiophyceae</taxon>
        <taxon>Trebouxiophyceae incertae sedis</taxon>
        <taxon>Elliptochloris clade</taxon>
        <taxon>Elliptochloris</taxon>
    </lineage>
</organism>
<dbReference type="InterPro" id="IPR007941">
    <property type="entry name" value="DUF726"/>
</dbReference>
<comment type="subcellular location">
    <subcellularLocation>
        <location evidence="1">Membrane</location>
        <topology evidence="1">Multi-pass membrane protein</topology>
    </subcellularLocation>
</comment>
<evidence type="ECO:0000313" key="7">
    <source>
        <dbReference type="Proteomes" id="UP001445335"/>
    </source>
</evidence>
<proteinExistence type="predicted"/>
<reference evidence="6 7" key="1">
    <citation type="journal article" date="2024" name="Nat. Commun.">
        <title>Phylogenomics reveals the evolutionary origins of lichenization in chlorophyte algae.</title>
        <authorList>
            <person name="Puginier C."/>
            <person name="Libourel C."/>
            <person name="Otte J."/>
            <person name="Skaloud P."/>
            <person name="Haon M."/>
            <person name="Grisel S."/>
            <person name="Petersen M."/>
            <person name="Berrin J.G."/>
            <person name="Delaux P.M."/>
            <person name="Dal Grande F."/>
            <person name="Keller J."/>
        </authorList>
    </citation>
    <scope>NUCLEOTIDE SEQUENCE [LARGE SCALE GENOMIC DNA]</scope>
    <source>
        <strain evidence="6 7">SAG 245.80</strain>
    </source>
</reference>
<dbReference type="AlphaFoldDB" id="A0AAW1SHL9"/>
<evidence type="ECO:0000256" key="5">
    <source>
        <dbReference type="SAM" id="MobiDB-lite"/>
    </source>
</evidence>
<sequence>MELGEEERYAAAALFSLALHLTQVQYGATQGEHNLPGAAAWGQPPEDDEADAAAAGPAVPLPAGRPTAAERAVLARALQGASWGADLVGEGGLLERLYSGLALPRRAWPGLKRLPEVGGITDAQRPHYMMLVSNHMKVLDASLPTQHLRGGSQRAAPAASVAPGSPAAAANALNSTLMSALIHGQGAPAVAGAPTVSSEAPASAKAVCAVWELLEACIVKSGDAAAATPEVDGPGGGPRVRWYDARARTALRRVAAWLNVPWTKVATFERLLAYQLMLPERLCAKAELTAWQRGIRAAKIGATGVGIGAMFAVTGGLAAPAIAAGIGAAISLVGGAGAAAAAASASGFLATAAGTAATAASMGVAGGSFAGSRMARRVGDVKEFGFVELVAGEVDDLGSPRSGSSTAGMGGSDVGAPPGSAAALQPPQVAH</sequence>
<protein>
    <submittedName>
        <fullName evidence="6">Uncharacterized protein</fullName>
    </submittedName>
</protein>
<dbReference type="GO" id="GO:0016020">
    <property type="term" value="C:membrane"/>
    <property type="evidence" value="ECO:0007669"/>
    <property type="project" value="UniProtKB-SubCell"/>
</dbReference>
<feature type="region of interest" description="Disordered" evidence="5">
    <location>
        <begin position="35"/>
        <end position="60"/>
    </location>
</feature>
<evidence type="ECO:0000256" key="2">
    <source>
        <dbReference type="ARBA" id="ARBA00022692"/>
    </source>
</evidence>
<keyword evidence="4" id="KW-0472">Membrane</keyword>
<evidence type="ECO:0000313" key="6">
    <source>
        <dbReference type="EMBL" id="KAK9845449.1"/>
    </source>
</evidence>
<comment type="caution">
    <text evidence="6">The sequence shown here is derived from an EMBL/GenBank/DDBJ whole genome shotgun (WGS) entry which is preliminary data.</text>
</comment>
<evidence type="ECO:0000256" key="4">
    <source>
        <dbReference type="ARBA" id="ARBA00023136"/>
    </source>
</evidence>
<dbReference type="EMBL" id="JALJOU010000003">
    <property type="protein sequence ID" value="KAK9845449.1"/>
    <property type="molecule type" value="Genomic_DNA"/>
</dbReference>
<accession>A0AAW1SHL9</accession>
<gene>
    <name evidence="6" type="ORF">WJX81_006684</name>
</gene>
<dbReference type="PANTHER" id="PTHR17920:SF3">
    <property type="entry name" value="TRANSMEMBRANE AND COILED-COIL DOMAIN-CONTAINING PROTEIN 4"/>
    <property type="match status" value="1"/>
</dbReference>
<feature type="region of interest" description="Disordered" evidence="5">
    <location>
        <begin position="397"/>
        <end position="431"/>
    </location>
</feature>
<name>A0AAW1SHL9_9CHLO</name>
<keyword evidence="7" id="KW-1185">Reference proteome</keyword>
<dbReference type="Proteomes" id="UP001445335">
    <property type="component" value="Unassembled WGS sequence"/>
</dbReference>
<dbReference type="Pfam" id="PF05277">
    <property type="entry name" value="DUF726"/>
    <property type="match status" value="1"/>
</dbReference>